<protein>
    <submittedName>
        <fullName evidence="1">Uncharacterized protein</fullName>
    </submittedName>
</protein>
<proteinExistence type="predicted"/>
<organism evidence="1 2">
    <name type="scientific">Rubinisphaera italica</name>
    <dbReference type="NCBI Taxonomy" id="2527969"/>
    <lineage>
        <taxon>Bacteria</taxon>
        <taxon>Pseudomonadati</taxon>
        <taxon>Planctomycetota</taxon>
        <taxon>Planctomycetia</taxon>
        <taxon>Planctomycetales</taxon>
        <taxon>Planctomycetaceae</taxon>
        <taxon>Rubinisphaera</taxon>
    </lineage>
</organism>
<evidence type="ECO:0000313" key="1">
    <source>
        <dbReference type="EMBL" id="TWT62155.1"/>
    </source>
</evidence>
<name>A0A5C5XJ26_9PLAN</name>
<sequence length="51" mass="5814">MTYNLPLDRGCLSGVDIVFTETHSESNQVKYADFSDFAMLMETERDCMSTL</sequence>
<comment type="caution">
    <text evidence="1">The sequence shown here is derived from an EMBL/GenBank/DDBJ whole genome shotgun (WGS) entry which is preliminary data.</text>
</comment>
<gene>
    <name evidence="1" type="ORF">Pan54_28960</name>
</gene>
<dbReference type="Proteomes" id="UP000316095">
    <property type="component" value="Unassembled WGS sequence"/>
</dbReference>
<dbReference type="AlphaFoldDB" id="A0A5C5XJ26"/>
<evidence type="ECO:0000313" key="2">
    <source>
        <dbReference type="Proteomes" id="UP000316095"/>
    </source>
</evidence>
<dbReference type="EMBL" id="SJPG01000001">
    <property type="protein sequence ID" value="TWT62155.1"/>
    <property type="molecule type" value="Genomic_DNA"/>
</dbReference>
<reference evidence="1 2" key="1">
    <citation type="submission" date="2019-02" db="EMBL/GenBank/DDBJ databases">
        <title>Deep-cultivation of Planctomycetes and their phenomic and genomic characterization uncovers novel biology.</title>
        <authorList>
            <person name="Wiegand S."/>
            <person name="Jogler M."/>
            <person name="Boedeker C."/>
            <person name="Pinto D."/>
            <person name="Vollmers J."/>
            <person name="Rivas-Marin E."/>
            <person name="Kohn T."/>
            <person name="Peeters S.H."/>
            <person name="Heuer A."/>
            <person name="Rast P."/>
            <person name="Oberbeckmann S."/>
            <person name="Bunk B."/>
            <person name="Jeske O."/>
            <person name="Meyerdierks A."/>
            <person name="Storesund J.E."/>
            <person name="Kallscheuer N."/>
            <person name="Luecker S."/>
            <person name="Lage O.M."/>
            <person name="Pohl T."/>
            <person name="Merkel B.J."/>
            <person name="Hornburger P."/>
            <person name="Mueller R.-W."/>
            <person name="Bruemmer F."/>
            <person name="Labrenz M."/>
            <person name="Spormann A.M."/>
            <person name="Op Den Camp H."/>
            <person name="Overmann J."/>
            <person name="Amann R."/>
            <person name="Jetten M.S.M."/>
            <person name="Mascher T."/>
            <person name="Medema M.H."/>
            <person name="Devos D.P."/>
            <person name="Kaster A.-K."/>
            <person name="Ovreas L."/>
            <person name="Rohde M."/>
            <person name="Galperin M.Y."/>
            <person name="Jogler C."/>
        </authorList>
    </citation>
    <scope>NUCLEOTIDE SEQUENCE [LARGE SCALE GENOMIC DNA]</scope>
    <source>
        <strain evidence="1 2">Pan54</strain>
    </source>
</reference>
<accession>A0A5C5XJ26</accession>
<keyword evidence="2" id="KW-1185">Reference proteome</keyword>